<dbReference type="PANTHER" id="PTHR46989:SF3">
    <property type="entry name" value="USPA DOMAIN-CONTAINING PROTEIN"/>
    <property type="match status" value="1"/>
</dbReference>
<comment type="caution">
    <text evidence="1">The sequence shown here is derived from an EMBL/GenBank/DDBJ whole genome shotgun (WGS) entry which is preliminary data.</text>
</comment>
<name>A0A8J1U9Q4_OWEFU</name>
<dbReference type="SUPFAM" id="SSF52402">
    <property type="entry name" value="Adenine nucleotide alpha hydrolases-like"/>
    <property type="match status" value="1"/>
</dbReference>
<proteinExistence type="predicted"/>
<dbReference type="Proteomes" id="UP000749559">
    <property type="component" value="Unassembled WGS sequence"/>
</dbReference>
<dbReference type="Pfam" id="PF00582">
    <property type="entry name" value="Usp"/>
    <property type="match status" value="1"/>
</dbReference>
<dbReference type="PRINTS" id="PR01438">
    <property type="entry name" value="UNVRSLSTRESS"/>
</dbReference>
<dbReference type="Gene3D" id="3.40.50.620">
    <property type="entry name" value="HUPs"/>
    <property type="match status" value="1"/>
</dbReference>
<sequence length="154" mass="17233">MTNKKVLIAVDASEQAEFAFNWYFEHIHGENNEVVLVHCPETPSLPALSLTHPMNVPYEEWQGAMVKQHEAVNKIESHYQAQCIHMKVKHSVKIMPHQGSPGAAIIKMAEDEEVGMIVMGSRGHGKIRRTILGSVSDYVLHHAHVPVIVCPPMK</sequence>
<dbReference type="PANTHER" id="PTHR46989">
    <property type="entry name" value="USP DOMAIN-CONTAINING PROTEIN"/>
    <property type="match status" value="1"/>
</dbReference>
<reference evidence="1" key="1">
    <citation type="submission" date="2022-03" db="EMBL/GenBank/DDBJ databases">
        <authorList>
            <person name="Martin C."/>
        </authorList>
    </citation>
    <scope>NUCLEOTIDE SEQUENCE</scope>
</reference>
<organism evidence="1 2">
    <name type="scientific">Owenia fusiformis</name>
    <name type="common">Polychaete worm</name>
    <dbReference type="NCBI Taxonomy" id="6347"/>
    <lineage>
        <taxon>Eukaryota</taxon>
        <taxon>Metazoa</taxon>
        <taxon>Spiralia</taxon>
        <taxon>Lophotrochozoa</taxon>
        <taxon>Annelida</taxon>
        <taxon>Polychaeta</taxon>
        <taxon>Sedentaria</taxon>
        <taxon>Canalipalpata</taxon>
        <taxon>Sabellida</taxon>
        <taxon>Oweniida</taxon>
        <taxon>Oweniidae</taxon>
        <taxon>Owenia</taxon>
    </lineage>
</organism>
<dbReference type="EMBL" id="CAIIXF020000004">
    <property type="protein sequence ID" value="CAH1780791.1"/>
    <property type="molecule type" value="Genomic_DNA"/>
</dbReference>
<dbReference type="CDD" id="cd23659">
    <property type="entry name" value="USP_At3g01520-like"/>
    <property type="match status" value="1"/>
</dbReference>
<evidence type="ECO:0000313" key="1">
    <source>
        <dbReference type="EMBL" id="CAH1780791.1"/>
    </source>
</evidence>
<dbReference type="InterPro" id="IPR006015">
    <property type="entry name" value="Universal_stress_UspA"/>
</dbReference>
<dbReference type="OrthoDB" id="843225at2759"/>
<keyword evidence="2" id="KW-1185">Reference proteome</keyword>
<protein>
    <submittedName>
        <fullName evidence="1">Uncharacterized protein</fullName>
    </submittedName>
</protein>
<dbReference type="AlphaFoldDB" id="A0A8J1U9Q4"/>
<dbReference type="InterPro" id="IPR006016">
    <property type="entry name" value="UspA"/>
</dbReference>
<evidence type="ECO:0000313" key="2">
    <source>
        <dbReference type="Proteomes" id="UP000749559"/>
    </source>
</evidence>
<gene>
    <name evidence="1" type="ORF">OFUS_LOCUS7436</name>
</gene>
<accession>A0A8J1U9Q4</accession>
<dbReference type="InterPro" id="IPR014729">
    <property type="entry name" value="Rossmann-like_a/b/a_fold"/>
</dbReference>